<evidence type="ECO:0000256" key="1">
    <source>
        <dbReference type="ARBA" id="ARBA00004123"/>
    </source>
</evidence>
<dbReference type="GO" id="GO:0005634">
    <property type="term" value="C:nucleus"/>
    <property type="evidence" value="ECO:0007669"/>
    <property type="project" value="UniProtKB-SubCell"/>
</dbReference>
<dbReference type="InterPro" id="IPR001650">
    <property type="entry name" value="Helicase_C-like"/>
</dbReference>
<feature type="domain" description="Helicase C-terminal" evidence="12">
    <location>
        <begin position="601"/>
        <end position="785"/>
    </location>
</feature>
<dbReference type="FunFam" id="3.40.50.300:FF:001293">
    <property type="entry name" value="helicase POLQ-like isoform X5"/>
    <property type="match status" value="1"/>
</dbReference>
<evidence type="ECO:0000313" key="13">
    <source>
        <dbReference type="EMBL" id="BBA93693.1"/>
    </source>
</evidence>
<dbReference type="Gene3D" id="1.10.150.20">
    <property type="entry name" value="5' to 3' exonuclease, C-terminal subdomain"/>
    <property type="match status" value="1"/>
</dbReference>
<keyword evidence="3" id="KW-0227">DNA damage</keyword>
<dbReference type="InterPro" id="IPR014001">
    <property type="entry name" value="Helicase_ATP-bd"/>
</dbReference>
<keyword evidence="4" id="KW-0378">Hydrolase</keyword>
<evidence type="ECO:0000256" key="6">
    <source>
        <dbReference type="ARBA" id="ARBA00022840"/>
    </source>
</evidence>
<proteinExistence type="evidence at transcript level"/>
<feature type="region of interest" description="Disordered" evidence="10">
    <location>
        <begin position="316"/>
        <end position="335"/>
    </location>
</feature>
<comment type="subcellular location">
    <subcellularLocation>
        <location evidence="1">Nucleus</location>
    </subcellularLocation>
</comment>
<dbReference type="SUPFAM" id="SSF158702">
    <property type="entry name" value="Sec63 N-terminal domain-like"/>
    <property type="match status" value="1"/>
</dbReference>
<sequence length="1165" mass="129828">MEEEIIRKVIPRKSCLISRYQQNGHLRSHSQSAVNLHRPLLLKRTSVKPCMTSTPQQFRRKTIDNSEYETLTQRKRRGKACRYSNDLLENITPIKGQEGKHSLGLVQGITSLNGMADKGTNAYGNICGESFDIMADKSPTQNQMLSLDESILETVDLDSAVKDYWDSQNRNLNLDMQGIECENLQSCPEGGDKVINDEIMKSTPQPGAASSRNIKTQCSKKLCDMHSPSNRILYKHMVPSDSQYKDSDVRINSDLNADFQSTDVVWENDSFFEDALSSIEKGIAIPNSPVVSKMPLGEKIKRTLITNVKKPVTPKAKSMQVNDEHIPQNNSSNRSEESAHYFVGSFFGLPTNVKSLIHKFKGITDLYVWQKECLSLVALQQRKNLVYALPTSGGKTLVAEIMILREIVCHRKNAIFILPYVAIVQEKVRSLAPFGLELDFFVEEYAAGKGQYPPPKRRRKQTVYVATIEKAVGLTNSLIEAQRLEELGLFVVDELHLVGDSSGRGSILEGLLTKVMYMQESIQIVGMSATIGNLHDVATFLHAEVYTQDFRPVELKEYIKCEDGLYAVNWNAACPDEFLTLERKLSFSYCATTAASVDPDLIGGLVMEVIPQSSCLVFCPTKKNCENVAQLICSVLPKELLQHKKKEKAALYRALVGAGNGSLCPVLRKILPFGMAYHHSGLTADEKNLLQEAYQAGTLCCLCCTSTLAAGVNLPAKRVILRSPYVGRDFINLSRYKQMIGRAGRAGFGETGESILICKTSEAQKVKQLLSSTMDEVTSSLHMNDGLGIQNLVLSAVGLGIATTKLALQELMHYSLLSVQASRLSVDLHLEIDKILTKLIKQQALNTIDPKQSSPNTSIILDSESNITVHILDASESGMKRNQPVTPTHSKGGKCKRITEVRSETQLTISRLGKAAIKGCMQLSYAHMLYRDLVQAQSGLVLLSCLHLLYLVTPYDFTGQIKPNSAVYFFVYNRLDVKDLKTANVLGISEVRMARMVNGQTVKLGQERVLHRFYLTLMLYDLWNQRSVWDVANDYEVPRGVVQNLMTSAAAFSCCVLRFCEELKEFWAFKDLLVNFTQQLSHCCTAELLPLMDLPAVKRGRARQLYKAGYKTLQDVAKADAKQMVCSIDHMPKKVANQIIAAAKLLLKQKADSLREEAEEVLEGI</sequence>
<dbReference type="GO" id="GO:0043138">
    <property type="term" value="F:3'-5' DNA helicase activity"/>
    <property type="evidence" value="ECO:0007669"/>
    <property type="project" value="UniProtKB-EC"/>
</dbReference>
<dbReference type="PROSITE" id="PS51194">
    <property type="entry name" value="HELICASE_CTER"/>
    <property type="match status" value="1"/>
</dbReference>
<dbReference type="InterPro" id="IPR050474">
    <property type="entry name" value="Hel308_SKI2-like"/>
</dbReference>
<dbReference type="InterPro" id="IPR048960">
    <property type="entry name" value="POLQ-like_helical"/>
</dbReference>
<dbReference type="SMART" id="SM00487">
    <property type="entry name" value="DEXDc"/>
    <property type="match status" value="1"/>
</dbReference>
<evidence type="ECO:0000259" key="12">
    <source>
        <dbReference type="PROSITE" id="PS51194"/>
    </source>
</evidence>
<dbReference type="GO" id="GO:0006302">
    <property type="term" value="P:double-strand break repair"/>
    <property type="evidence" value="ECO:0007669"/>
    <property type="project" value="UniProtKB-ARBA"/>
</dbReference>
<dbReference type="FunFam" id="1.10.150.20:FF:000058">
    <property type="entry name" value="Helicase, POLQ like"/>
    <property type="match status" value="1"/>
</dbReference>
<dbReference type="AlphaFoldDB" id="A0A2Z5U5Z4"/>
<dbReference type="Gene3D" id="3.40.50.300">
    <property type="entry name" value="P-loop containing nucleotide triphosphate hydrolases"/>
    <property type="match status" value="2"/>
</dbReference>
<dbReference type="GO" id="GO:0003676">
    <property type="term" value="F:nucleic acid binding"/>
    <property type="evidence" value="ECO:0007669"/>
    <property type="project" value="InterPro"/>
</dbReference>
<dbReference type="Gene3D" id="1.10.3380.20">
    <property type="match status" value="1"/>
</dbReference>
<dbReference type="Pfam" id="PF21099">
    <property type="entry name" value="POLQ_helical"/>
    <property type="match status" value="1"/>
</dbReference>
<name>A0A2Z5U5Z4_9NEOP</name>
<dbReference type="SUPFAM" id="SSF52540">
    <property type="entry name" value="P-loop containing nucleoside triphosphate hydrolases"/>
    <property type="match status" value="1"/>
</dbReference>
<keyword evidence="6" id="KW-0067">ATP-binding</keyword>
<reference evidence="13" key="2">
    <citation type="submission" date="2017-10" db="EMBL/GenBank/DDBJ databases">
        <title>High Expression of DNA Repair Genes in Long-Lived Termite King.</title>
        <authorList>
            <person name="Tasaki E."/>
            <person name="Mitaka Y."/>
            <person name="Nozaki T."/>
            <person name="Kobayashi K."/>
            <person name="Matsuura K."/>
            <person name="Iuchi Y."/>
        </authorList>
    </citation>
    <scope>NUCLEOTIDE SEQUENCE</scope>
</reference>
<keyword evidence="7" id="KW-0234">DNA repair</keyword>
<dbReference type="InterPro" id="IPR011545">
    <property type="entry name" value="DEAD/DEAH_box_helicase_dom"/>
</dbReference>
<feature type="domain" description="Helicase ATP-binding" evidence="11">
    <location>
        <begin position="376"/>
        <end position="549"/>
    </location>
</feature>
<dbReference type="GO" id="GO:0005524">
    <property type="term" value="F:ATP binding"/>
    <property type="evidence" value="ECO:0007669"/>
    <property type="project" value="UniProtKB-KW"/>
</dbReference>
<dbReference type="FunFam" id="3.40.50.300:FF:000813">
    <property type="entry name" value="helicase POLQ-like isoform X1"/>
    <property type="match status" value="1"/>
</dbReference>
<evidence type="ECO:0000256" key="3">
    <source>
        <dbReference type="ARBA" id="ARBA00022763"/>
    </source>
</evidence>
<evidence type="ECO:0000256" key="4">
    <source>
        <dbReference type="ARBA" id="ARBA00022801"/>
    </source>
</evidence>
<keyword evidence="2" id="KW-0547">Nucleotide-binding</keyword>
<evidence type="ECO:0000256" key="2">
    <source>
        <dbReference type="ARBA" id="ARBA00022741"/>
    </source>
</evidence>
<evidence type="ECO:0000256" key="8">
    <source>
        <dbReference type="ARBA" id="ARBA00023242"/>
    </source>
</evidence>
<dbReference type="PROSITE" id="PS51192">
    <property type="entry name" value="HELICASE_ATP_BIND_1"/>
    <property type="match status" value="1"/>
</dbReference>
<dbReference type="Pfam" id="PF00270">
    <property type="entry name" value="DEAD"/>
    <property type="match status" value="1"/>
</dbReference>
<dbReference type="InterPro" id="IPR046931">
    <property type="entry name" value="HTH_61"/>
</dbReference>
<dbReference type="Pfam" id="PF20470">
    <property type="entry name" value="HTH_61"/>
    <property type="match status" value="1"/>
</dbReference>
<evidence type="ECO:0000256" key="7">
    <source>
        <dbReference type="ARBA" id="ARBA00023204"/>
    </source>
</evidence>
<dbReference type="CDD" id="cd18026">
    <property type="entry name" value="DEXHc_POLQ-like"/>
    <property type="match status" value="1"/>
</dbReference>
<evidence type="ECO:0000259" key="11">
    <source>
        <dbReference type="PROSITE" id="PS51192"/>
    </source>
</evidence>
<keyword evidence="5 13" id="KW-0347">Helicase</keyword>
<comment type="catalytic activity">
    <reaction evidence="9">
        <text>ATP + H2O = ADP + phosphate + H(+)</text>
        <dbReference type="Rhea" id="RHEA:13065"/>
        <dbReference type="ChEBI" id="CHEBI:15377"/>
        <dbReference type="ChEBI" id="CHEBI:15378"/>
        <dbReference type="ChEBI" id="CHEBI:30616"/>
        <dbReference type="ChEBI" id="CHEBI:43474"/>
        <dbReference type="ChEBI" id="CHEBI:456216"/>
        <dbReference type="EC" id="5.6.2.4"/>
    </reaction>
</comment>
<evidence type="ECO:0000256" key="9">
    <source>
        <dbReference type="ARBA" id="ARBA00048988"/>
    </source>
</evidence>
<dbReference type="PANTHER" id="PTHR47961:SF12">
    <property type="entry name" value="HELICASE POLQ-LIKE"/>
    <property type="match status" value="1"/>
</dbReference>
<evidence type="ECO:0000256" key="10">
    <source>
        <dbReference type="SAM" id="MobiDB-lite"/>
    </source>
</evidence>
<gene>
    <name evidence="13" type="primary">RsHELQ</name>
</gene>
<keyword evidence="8" id="KW-0539">Nucleus</keyword>
<accession>A0A2Z5U5Z4</accession>
<dbReference type="SMART" id="SM00490">
    <property type="entry name" value="HELICc"/>
    <property type="match status" value="1"/>
</dbReference>
<dbReference type="Pfam" id="PF00271">
    <property type="entry name" value="Helicase_C"/>
    <property type="match status" value="1"/>
</dbReference>
<dbReference type="InterPro" id="IPR027417">
    <property type="entry name" value="P-loop_NTPase"/>
</dbReference>
<organism evidence="13">
    <name type="scientific">Reticulitermes speratus</name>
    <dbReference type="NCBI Taxonomy" id="60591"/>
    <lineage>
        <taxon>Eukaryota</taxon>
        <taxon>Metazoa</taxon>
        <taxon>Ecdysozoa</taxon>
        <taxon>Arthropoda</taxon>
        <taxon>Hexapoda</taxon>
        <taxon>Insecta</taxon>
        <taxon>Pterygota</taxon>
        <taxon>Neoptera</taxon>
        <taxon>Polyneoptera</taxon>
        <taxon>Dictyoptera</taxon>
        <taxon>Blattodea</taxon>
        <taxon>Blattoidea</taxon>
        <taxon>Termitoidae</taxon>
        <taxon>Rhinotermitidae</taxon>
        <taxon>Reticulitermes</taxon>
        <taxon>Frontotermes</taxon>
    </lineage>
</organism>
<dbReference type="CDD" id="cd18795">
    <property type="entry name" value="SF2_C_Ski2"/>
    <property type="match status" value="1"/>
</dbReference>
<dbReference type="PANTHER" id="PTHR47961">
    <property type="entry name" value="DNA POLYMERASE THETA, PUTATIVE (AFU_ORTHOLOGUE AFUA_1G05260)-RELATED"/>
    <property type="match status" value="1"/>
</dbReference>
<protein>
    <submittedName>
        <fullName evidence="13">Putative helicase POLQ-like</fullName>
    </submittedName>
</protein>
<dbReference type="GO" id="GO:0016787">
    <property type="term" value="F:hydrolase activity"/>
    <property type="evidence" value="ECO:0007669"/>
    <property type="project" value="UniProtKB-KW"/>
</dbReference>
<reference evidence="13" key="1">
    <citation type="journal article" date="2016" name="PLoS ONE">
        <title>Caste-Specific and Sex-Specific Expression of Chemoreceptor Genes in a Termite.</title>
        <authorList>
            <person name="Mitaka Y."/>
            <person name="Kobayashi K."/>
            <person name="Mikheyev A."/>
            <person name="Tin M.M.Y."/>
            <person name="Watanabe Y."/>
            <person name="Matsuura K."/>
        </authorList>
    </citation>
    <scope>NUCLEOTIDE SEQUENCE</scope>
</reference>
<dbReference type="EMBL" id="FX985806">
    <property type="protein sequence ID" value="BBA93693.1"/>
    <property type="molecule type" value="mRNA"/>
</dbReference>
<evidence type="ECO:0000256" key="5">
    <source>
        <dbReference type="ARBA" id="ARBA00022806"/>
    </source>
</evidence>